<sequence length="223" mass="23935">MITFQHPSNSKAQTDLTHPGQEAAAIFVLPFATTLPVTCAPLDVQSRGHITAALDVAAIDLRVDWDGDASSAGTFAVHLGANTWKSCELIDPDDPNDLISLSGELGEQALQARFLRGPENGAVPFTVKAIPIVWSNEPTGDIASDYEATRNTDYTYEDGVSPADVPWTNSQLDGGIQRVTLELAPKGAYEVWVRLQSPSDSSQWKLQDPIVRSGNDGGHPGQQ</sequence>
<dbReference type="RefSeq" id="WP_012826337.1">
    <property type="nucleotide sequence ID" value="NC_013440.1"/>
</dbReference>
<evidence type="ECO:0000256" key="1">
    <source>
        <dbReference type="SAM" id="MobiDB-lite"/>
    </source>
</evidence>
<proteinExistence type="predicted"/>
<organism evidence="2 3">
    <name type="scientific">Haliangium ochraceum (strain DSM 14365 / JCM 11303 / SMP-2)</name>
    <dbReference type="NCBI Taxonomy" id="502025"/>
    <lineage>
        <taxon>Bacteria</taxon>
        <taxon>Pseudomonadati</taxon>
        <taxon>Myxococcota</taxon>
        <taxon>Polyangia</taxon>
        <taxon>Haliangiales</taxon>
        <taxon>Kofleriaceae</taxon>
        <taxon>Haliangium</taxon>
    </lineage>
</organism>
<dbReference type="STRING" id="502025.Hoch_1156"/>
<feature type="region of interest" description="Disordered" evidence="1">
    <location>
        <begin position="198"/>
        <end position="223"/>
    </location>
</feature>
<name>D0LS29_HALO1</name>
<dbReference type="HOGENOM" id="CLU_1238777_0_0_7"/>
<dbReference type="Proteomes" id="UP000001880">
    <property type="component" value="Chromosome"/>
</dbReference>
<keyword evidence="3" id="KW-1185">Reference proteome</keyword>
<evidence type="ECO:0000313" key="2">
    <source>
        <dbReference type="EMBL" id="ACY13726.1"/>
    </source>
</evidence>
<accession>D0LS29</accession>
<gene>
    <name evidence="2" type="ordered locus">Hoch_1156</name>
</gene>
<dbReference type="AlphaFoldDB" id="D0LS29"/>
<dbReference type="EMBL" id="CP001804">
    <property type="protein sequence ID" value="ACY13726.1"/>
    <property type="molecule type" value="Genomic_DNA"/>
</dbReference>
<reference evidence="2 3" key="1">
    <citation type="journal article" date="2010" name="Stand. Genomic Sci.">
        <title>Complete genome sequence of Haliangium ochraceum type strain (SMP-2).</title>
        <authorList>
            <consortium name="US DOE Joint Genome Institute (JGI-PGF)"/>
            <person name="Ivanova N."/>
            <person name="Daum C."/>
            <person name="Lang E."/>
            <person name="Abt B."/>
            <person name="Kopitz M."/>
            <person name="Saunders E."/>
            <person name="Lapidus A."/>
            <person name="Lucas S."/>
            <person name="Glavina Del Rio T."/>
            <person name="Nolan M."/>
            <person name="Tice H."/>
            <person name="Copeland A."/>
            <person name="Cheng J.F."/>
            <person name="Chen F."/>
            <person name="Bruce D."/>
            <person name="Goodwin L."/>
            <person name="Pitluck S."/>
            <person name="Mavromatis K."/>
            <person name="Pati A."/>
            <person name="Mikhailova N."/>
            <person name="Chen A."/>
            <person name="Palaniappan K."/>
            <person name="Land M."/>
            <person name="Hauser L."/>
            <person name="Chang Y.J."/>
            <person name="Jeffries C.D."/>
            <person name="Detter J.C."/>
            <person name="Brettin T."/>
            <person name="Rohde M."/>
            <person name="Goker M."/>
            <person name="Bristow J."/>
            <person name="Markowitz V."/>
            <person name="Eisen J.A."/>
            <person name="Hugenholtz P."/>
            <person name="Kyrpides N.C."/>
            <person name="Klenk H.P."/>
        </authorList>
    </citation>
    <scope>NUCLEOTIDE SEQUENCE [LARGE SCALE GENOMIC DNA]</scope>
    <source>
        <strain evidence="3">DSM 14365 / CIP 107738 / JCM 11303 / AJ 13395 / SMP-2</strain>
    </source>
</reference>
<protein>
    <submittedName>
        <fullName evidence="2">Uncharacterized protein</fullName>
    </submittedName>
</protein>
<dbReference type="KEGG" id="hoh:Hoch_1156"/>
<evidence type="ECO:0000313" key="3">
    <source>
        <dbReference type="Proteomes" id="UP000001880"/>
    </source>
</evidence>